<dbReference type="Proteomes" id="UP001516400">
    <property type="component" value="Unassembled WGS sequence"/>
</dbReference>
<dbReference type="EMBL" id="JABFTP020000185">
    <property type="protein sequence ID" value="KAL3288944.1"/>
    <property type="molecule type" value="Genomic_DNA"/>
</dbReference>
<proteinExistence type="predicted"/>
<name>A0ABD2PDH5_9CUCU</name>
<reference evidence="1 2" key="1">
    <citation type="journal article" date="2021" name="BMC Biol.">
        <title>Horizontally acquired antibacterial genes associated with adaptive radiation of ladybird beetles.</title>
        <authorList>
            <person name="Li H.S."/>
            <person name="Tang X.F."/>
            <person name="Huang Y.H."/>
            <person name="Xu Z.Y."/>
            <person name="Chen M.L."/>
            <person name="Du X.Y."/>
            <person name="Qiu B.Y."/>
            <person name="Chen P.T."/>
            <person name="Zhang W."/>
            <person name="Slipinski A."/>
            <person name="Escalona H.E."/>
            <person name="Waterhouse R.M."/>
            <person name="Zwick A."/>
            <person name="Pang H."/>
        </authorList>
    </citation>
    <scope>NUCLEOTIDE SEQUENCE [LARGE SCALE GENOMIC DNA]</scope>
    <source>
        <strain evidence="1">SYSU2018</strain>
    </source>
</reference>
<comment type="caution">
    <text evidence="1">The sequence shown here is derived from an EMBL/GenBank/DDBJ whole genome shotgun (WGS) entry which is preliminary data.</text>
</comment>
<accession>A0ABD2PDH5</accession>
<protein>
    <submittedName>
        <fullName evidence="1">Uncharacterized protein</fullName>
    </submittedName>
</protein>
<dbReference type="AlphaFoldDB" id="A0ABD2PDH5"/>
<keyword evidence="2" id="KW-1185">Reference proteome</keyword>
<sequence>MITSGTKLRTLFYKIQILRYILERKQMRLVYFVLVESHLGYGILGWEGILDVHTERLQITQKKILKIMSNKTISYSTDALFVDIQILDICQLISLEMCVRIKAEKRTDNARNQYEKQDQQSSFNSACE</sequence>
<evidence type="ECO:0000313" key="1">
    <source>
        <dbReference type="EMBL" id="KAL3288944.1"/>
    </source>
</evidence>
<organism evidence="1 2">
    <name type="scientific">Cryptolaemus montrouzieri</name>
    <dbReference type="NCBI Taxonomy" id="559131"/>
    <lineage>
        <taxon>Eukaryota</taxon>
        <taxon>Metazoa</taxon>
        <taxon>Ecdysozoa</taxon>
        <taxon>Arthropoda</taxon>
        <taxon>Hexapoda</taxon>
        <taxon>Insecta</taxon>
        <taxon>Pterygota</taxon>
        <taxon>Neoptera</taxon>
        <taxon>Endopterygota</taxon>
        <taxon>Coleoptera</taxon>
        <taxon>Polyphaga</taxon>
        <taxon>Cucujiformia</taxon>
        <taxon>Coccinelloidea</taxon>
        <taxon>Coccinellidae</taxon>
        <taxon>Scymninae</taxon>
        <taxon>Scymnini</taxon>
        <taxon>Cryptolaemus</taxon>
    </lineage>
</organism>
<evidence type="ECO:0000313" key="2">
    <source>
        <dbReference type="Proteomes" id="UP001516400"/>
    </source>
</evidence>
<gene>
    <name evidence="1" type="ORF">HHI36_003388</name>
</gene>